<sequence length="72" mass="7299">MPAIIGPIQIVNTGEGIVQFGDSLFISPKDNAKSTIGSGTGNNGAFVITNNAVNSSNYTDSSGIDQPISGNN</sequence>
<reference evidence="2 3" key="1">
    <citation type="submission" date="2015-05" db="EMBL/GenBank/DDBJ databases">
        <title>Whole genome sequence and identification of bacterial endophytes from Costus igneus.</title>
        <authorList>
            <person name="Lee Y.P."/>
            <person name="Gan H.M."/>
            <person name="Eng W."/>
            <person name="Wheatley M.S."/>
            <person name="Caraballo A."/>
            <person name="Polter S."/>
            <person name="Savka M.A."/>
            <person name="Hudson A.O."/>
        </authorList>
    </citation>
    <scope>NUCLEOTIDE SEQUENCE [LARGE SCALE GENOMIC DNA]</scope>
    <source>
        <strain evidence="2 3">RIT379</strain>
    </source>
</reference>
<organism evidence="2 3">
    <name type="scientific">Niallia circulans</name>
    <name type="common">Bacillus circulans</name>
    <dbReference type="NCBI Taxonomy" id="1397"/>
    <lineage>
        <taxon>Bacteria</taxon>
        <taxon>Bacillati</taxon>
        <taxon>Bacillota</taxon>
        <taxon>Bacilli</taxon>
        <taxon>Bacillales</taxon>
        <taxon>Bacillaceae</taxon>
        <taxon>Niallia</taxon>
    </lineage>
</organism>
<dbReference type="Pfam" id="PF10676">
    <property type="entry name" value="gerPA"/>
    <property type="match status" value="1"/>
</dbReference>
<comment type="similarity">
    <text evidence="1">Belongs to the GerPA/GerPF family.</text>
</comment>
<proteinExistence type="inferred from homology"/>
<keyword evidence="3" id="KW-1185">Reference proteome</keyword>
<dbReference type="AlphaFoldDB" id="A0A0J1II44"/>
<dbReference type="PANTHER" id="PTHR37808:SF1">
    <property type="entry name" value="SPORE GERMINATION PROTEIN-LIKE PROTEIN YDZR"/>
    <property type="match status" value="1"/>
</dbReference>
<dbReference type="OrthoDB" id="2382149at2"/>
<dbReference type="PANTHER" id="PTHR37808">
    <property type="entry name" value="SPORE GERMINATION PROTEIN-LIKE PROTEIN YDZR-RELATED"/>
    <property type="match status" value="1"/>
</dbReference>
<evidence type="ECO:0000256" key="1">
    <source>
        <dbReference type="ARBA" id="ARBA00008103"/>
    </source>
</evidence>
<gene>
    <name evidence="2" type="ORF">ABW02_14940</name>
</gene>
<dbReference type="InterPro" id="IPR019618">
    <property type="entry name" value="Spore_germination_GerPA"/>
</dbReference>
<protein>
    <submittedName>
        <fullName evidence="2">Spore gernimation protein GerPF</fullName>
    </submittedName>
</protein>
<accession>A0A0J1II44</accession>
<comment type="caution">
    <text evidence="2">The sequence shown here is derived from an EMBL/GenBank/DDBJ whole genome shotgun (WGS) entry which is preliminary data.</text>
</comment>
<evidence type="ECO:0000313" key="2">
    <source>
        <dbReference type="EMBL" id="KLV25669.1"/>
    </source>
</evidence>
<dbReference type="RefSeq" id="WP_047943093.1">
    <property type="nucleotide sequence ID" value="NZ_CP053989.1"/>
</dbReference>
<name>A0A0J1II44_NIACI</name>
<dbReference type="Proteomes" id="UP000036045">
    <property type="component" value="Unassembled WGS sequence"/>
</dbReference>
<dbReference type="PATRIC" id="fig|1397.4.peg.1162"/>
<dbReference type="EMBL" id="LDPH01000014">
    <property type="protein sequence ID" value="KLV25669.1"/>
    <property type="molecule type" value="Genomic_DNA"/>
</dbReference>
<evidence type="ECO:0000313" key="3">
    <source>
        <dbReference type="Proteomes" id="UP000036045"/>
    </source>
</evidence>
<dbReference type="GeneID" id="56348468"/>